<dbReference type="EMBL" id="CSTD01000001">
    <property type="protein sequence ID" value="CPR10656.1"/>
    <property type="molecule type" value="Genomic_DNA"/>
</dbReference>
<accession>A0A0U0W723</accession>
<protein>
    <submittedName>
        <fullName evidence="2">Competence protein</fullName>
    </submittedName>
</protein>
<name>A0A0U0W723_MYCBE</name>
<feature type="transmembrane region" description="Helical" evidence="1">
    <location>
        <begin position="40"/>
        <end position="57"/>
    </location>
</feature>
<proteinExistence type="predicted"/>
<evidence type="ECO:0000313" key="2">
    <source>
        <dbReference type="EMBL" id="CPR10656.1"/>
    </source>
</evidence>
<dbReference type="AlphaFoldDB" id="A0A0U0W723"/>
<keyword evidence="1" id="KW-0472">Membrane</keyword>
<dbReference type="RefSeq" id="WP_249262720.1">
    <property type="nucleotide sequence ID" value="NZ_CSTD01000001.1"/>
</dbReference>
<sequence>MHQPGCADAASAPVDVRLVPAALTCWAVTAAGIRWPVGRVLALCCVGLAAGAGLLAWRAAHDAMRVYPDLDVSLVPSPRWSASRWPAPRTW</sequence>
<gene>
    <name evidence="2" type="ORF">BN971_01972</name>
</gene>
<keyword evidence="1" id="KW-1133">Transmembrane helix</keyword>
<evidence type="ECO:0000313" key="3">
    <source>
        <dbReference type="Proteomes" id="UP000198875"/>
    </source>
</evidence>
<evidence type="ECO:0000256" key="1">
    <source>
        <dbReference type="SAM" id="Phobius"/>
    </source>
</evidence>
<reference evidence="2 3" key="1">
    <citation type="submission" date="2015-03" db="EMBL/GenBank/DDBJ databases">
        <authorList>
            <person name="Murphy D."/>
        </authorList>
    </citation>
    <scope>NUCLEOTIDE SEQUENCE [LARGE SCALE GENOMIC DNA]</scope>
    <source>
        <strain evidence="2 3">DSM 44277</strain>
    </source>
</reference>
<keyword evidence="1" id="KW-0812">Transmembrane</keyword>
<dbReference type="Proteomes" id="UP000198875">
    <property type="component" value="Unassembled WGS sequence"/>
</dbReference>
<organism evidence="2 3">
    <name type="scientific">Mycobacterium bohemicum DSM 44277</name>
    <dbReference type="NCBI Taxonomy" id="1236609"/>
    <lineage>
        <taxon>Bacteria</taxon>
        <taxon>Bacillati</taxon>
        <taxon>Actinomycetota</taxon>
        <taxon>Actinomycetes</taxon>
        <taxon>Mycobacteriales</taxon>
        <taxon>Mycobacteriaceae</taxon>
        <taxon>Mycobacterium</taxon>
    </lineage>
</organism>